<dbReference type="Proteomes" id="UP000231564">
    <property type="component" value="Chromosome MARIT"/>
</dbReference>
<evidence type="ECO:0000259" key="1">
    <source>
        <dbReference type="Pfam" id="PF20033"/>
    </source>
</evidence>
<dbReference type="STRING" id="1349785.GCA_000509405_01733"/>
<dbReference type="OrthoDB" id="7172369at2"/>
<evidence type="ECO:0000313" key="2">
    <source>
        <dbReference type="EMBL" id="SFZ83764.1"/>
    </source>
</evidence>
<sequence>MKHITFLTLLIISFSCVSSKKTTTEERNMNNNITTTKIIRGELIAVVKNPKKMDEAKQLITNSGLIWDSLLSDQEDLAIVLIKVPVEKHDFWITRLIQSNTFLSVESNAPMLAKNIIEKAKNTLISLQKLPCYGKCPTYNLTIYNDGKAVYNGLENVAIKGEKTFQLTTKQLKELTKKITQKPFTSYQDSYDNPRIADLSTTLISHGGKQIQVRLWNEVPDDLVAIYEYLEMIALDKKMYE</sequence>
<dbReference type="EMBL" id="LT634361">
    <property type="protein sequence ID" value="SFZ83764.1"/>
    <property type="molecule type" value="Genomic_DNA"/>
</dbReference>
<feature type="domain" description="DUF6438" evidence="1">
    <location>
        <begin position="124"/>
        <end position="233"/>
    </location>
</feature>
<dbReference type="GeneID" id="47723698"/>
<evidence type="ECO:0000313" key="3">
    <source>
        <dbReference type="Proteomes" id="UP000231564"/>
    </source>
</evidence>
<gene>
    <name evidence="2" type="ORF">MARIT_2216</name>
</gene>
<dbReference type="Pfam" id="PF20033">
    <property type="entry name" value="DUF6438"/>
    <property type="match status" value="1"/>
</dbReference>
<dbReference type="KEGG" id="tmar:MARIT_2216"/>
<dbReference type="AlphaFoldDB" id="A0A2H1EB62"/>
<proteinExistence type="predicted"/>
<reference evidence="2 3" key="1">
    <citation type="submission" date="2016-11" db="EMBL/GenBank/DDBJ databases">
        <authorList>
            <person name="Jaros S."/>
            <person name="Januszkiewicz K."/>
            <person name="Wedrychowicz H."/>
        </authorList>
    </citation>
    <scope>NUCLEOTIDE SEQUENCE [LARGE SCALE GENOMIC DNA]</scope>
    <source>
        <strain evidence="2">NCIMB 2154T</strain>
    </source>
</reference>
<name>A0A2H1EB62_9FLAO</name>
<dbReference type="RefSeq" id="WP_157926251.1">
    <property type="nucleotide sequence ID" value="NZ_CP138495.1"/>
</dbReference>
<accession>A0A2H1EB62</accession>
<keyword evidence="3" id="KW-1185">Reference proteome</keyword>
<dbReference type="InterPro" id="IPR045497">
    <property type="entry name" value="DUF6438"/>
</dbReference>
<dbReference type="PROSITE" id="PS51257">
    <property type="entry name" value="PROKAR_LIPOPROTEIN"/>
    <property type="match status" value="1"/>
</dbReference>
<protein>
    <recommendedName>
        <fullName evidence="1">DUF6438 domain-containing protein</fullName>
    </recommendedName>
</protein>
<organism evidence="2 3">
    <name type="scientific">Tenacibaculum maritimum NCIMB 2154</name>
    <dbReference type="NCBI Taxonomy" id="1349785"/>
    <lineage>
        <taxon>Bacteria</taxon>
        <taxon>Pseudomonadati</taxon>
        <taxon>Bacteroidota</taxon>
        <taxon>Flavobacteriia</taxon>
        <taxon>Flavobacteriales</taxon>
        <taxon>Flavobacteriaceae</taxon>
        <taxon>Tenacibaculum</taxon>
    </lineage>
</organism>